<sequence length="96" mass="11741">MVIKIFQQLITNFLLLRYIVTGLPPRKLMQPHWIVMQQNLTPFLKRIVLKVVILEEQQRTKPRYKQKVMMIKKETHLQMIIKLQQEQTTMEKNRNR</sequence>
<proteinExistence type="predicted"/>
<keyword evidence="1" id="KW-0732">Signal</keyword>
<protein>
    <submittedName>
        <fullName evidence="2">Putative secreted protein</fullName>
    </submittedName>
</protein>
<feature type="signal peptide" evidence="1">
    <location>
        <begin position="1"/>
        <end position="22"/>
    </location>
</feature>
<evidence type="ECO:0000256" key="1">
    <source>
        <dbReference type="SAM" id="SignalP"/>
    </source>
</evidence>
<name>A0A6M2DZC4_XENCH</name>
<evidence type="ECO:0000313" key="2">
    <source>
        <dbReference type="EMBL" id="NOV51725.1"/>
    </source>
</evidence>
<dbReference type="AlphaFoldDB" id="A0A6M2DZC4"/>
<feature type="chain" id="PRO_5026909667" evidence="1">
    <location>
        <begin position="23"/>
        <end position="96"/>
    </location>
</feature>
<reference evidence="2" key="1">
    <citation type="submission" date="2020-03" db="EMBL/GenBank/DDBJ databases">
        <title>Transcriptomic Profiling of the Digestive Tract of the Rat Flea, Xenopsylla cheopis, Following Blood Feeding and Infection with Yersinia pestis.</title>
        <authorList>
            <person name="Bland D.M."/>
            <person name="Martens C.A."/>
            <person name="Virtaneva K."/>
            <person name="Kanakabandi K."/>
            <person name="Long D."/>
            <person name="Rosenke R."/>
            <person name="Saturday G.A."/>
            <person name="Hoyt F.H."/>
            <person name="Bruno D.P."/>
            <person name="Ribeiro J.M.C."/>
            <person name="Hinnebusch J."/>
        </authorList>
    </citation>
    <scope>NUCLEOTIDE SEQUENCE</scope>
</reference>
<dbReference type="EMBL" id="GIIL01007999">
    <property type="protein sequence ID" value="NOV51725.1"/>
    <property type="molecule type" value="Transcribed_RNA"/>
</dbReference>
<accession>A0A6M2DZC4</accession>
<organism evidence="2">
    <name type="scientific">Xenopsylla cheopis</name>
    <name type="common">Oriental rat flea</name>
    <name type="synonym">Pulex cheopis</name>
    <dbReference type="NCBI Taxonomy" id="163159"/>
    <lineage>
        <taxon>Eukaryota</taxon>
        <taxon>Metazoa</taxon>
        <taxon>Ecdysozoa</taxon>
        <taxon>Arthropoda</taxon>
        <taxon>Hexapoda</taxon>
        <taxon>Insecta</taxon>
        <taxon>Pterygota</taxon>
        <taxon>Neoptera</taxon>
        <taxon>Endopterygota</taxon>
        <taxon>Siphonaptera</taxon>
        <taxon>Pulicidae</taxon>
        <taxon>Xenopsyllinae</taxon>
        <taxon>Xenopsylla</taxon>
    </lineage>
</organism>